<evidence type="ECO:0000313" key="2">
    <source>
        <dbReference type="EMBL" id="MBS4222234.1"/>
    </source>
</evidence>
<dbReference type="EMBL" id="JAGYPN010000001">
    <property type="protein sequence ID" value="MBS4222234.1"/>
    <property type="molecule type" value="Genomic_DNA"/>
</dbReference>
<accession>A0A942USQ1</accession>
<sequence length="84" mass="9042">MASALVVLVALVAFAVAVVGAAGVVDAAGFNRIVFLDKMLPIEKIIVPALVSAGTFPFLIRHMKQVEKHRMIVKVMKRFHNGDG</sequence>
<feature type="transmembrane region" description="Helical" evidence="1">
    <location>
        <begin position="45"/>
        <end position="63"/>
    </location>
</feature>
<evidence type="ECO:0000313" key="3">
    <source>
        <dbReference type="Proteomes" id="UP000676456"/>
    </source>
</evidence>
<evidence type="ECO:0000256" key="1">
    <source>
        <dbReference type="SAM" id="Phobius"/>
    </source>
</evidence>
<protein>
    <submittedName>
        <fullName evidence="2">Uncharacterized protein</fullName>
    </submittedName>
</protein>
<reference evidence="2 3" key="1">
    <citation type="submission" date="2021-05" db="EMBL/GenBank/DDBJ databases">
        <title>Novel Bacillus species.</title>
        <authorList>
            <person name="Liu G."/>
        </authorList>
    </citation>
    <scope>NUCLEOTIDE SEQUENCE [LARGE SCALE GENOMIC DNA]</scope>
    <source>
        <strain evidence="2 3">FJAT-49682</strain>
    </source>
</reference>
<dbReference type="RefSeq" id="WP_213097191.1">
    <property type="nucleotide sequence ID" value="NZ_JAGYPH010000001.1"/>
</dbReference>
<dbReference type="AlphaFoldDB" id="A0A942USQ1"/>
<organism evidence="2 3">
    <name type="scientific">Lederbergia citrea</name>
    <dbReference type="NCBI Taxonomy" id="2833581"/>
    <lineage>
        <taxon>Bacteria</taxon>
        <taxon>Bacillati</taxon>
        <taxon>Bacillota</taxon>
        <taxon>Bacilli</taxon>
        <taxon>Bacillales</taxon>
        <taxon>Bacillaceae</taxon>
        <taxon>Lederbergia</taxon>
    </lineage>
</organism>
<proteinExistence type="predicted"/>
<name>A0A942USQ1_9BACI</name>
<keyword evidence="1" id="KW-1133">Transmembrane helix</keyword>
<comment type="caution">
    <text evidence="2">The sequence shown here is derived from an EMBL/GenBank/DDBJ whole genome shotgun (WGS) entry which is preliminary data.</text>
</comment>
<keyword evidence="1" id="KW-0812">Transmembrane</keyword>
<keyword evidence="3" id="KW-1185">Reference proteome</keyword>
<dbReference type="Proteomes" id="UP000676456">
    <property type="component" value="Unassembled WGS sequence"/>
</dbReference>
<gene>
    <name evidence="2" type="ORF">KHA91_05615</name>
</gene>
<keyword evidence="1" id="KW-0472">Membrane</keyword>